<evidence type="ECO:0000313" key="3">
    <source>
        <dbReference type="Proteomes" id="UP000321408"/>
    </source>
</evidence>
<dbReference type="Proteomes" id="UP000321408">
    <property type="component" value="Chromosome"/>
</dbReference>
<protein>
    <submittedName>
        <fullName evidence="2">Uncharacterized protein</fullName>
    </submittedName>
</protein>
<feature type="transmembrane region" description="Helical" evidence="1">
    <location>
        <begin position="130"/>
        <end position="154"/>
    </location>
</feature>
<keyword evidence="1" id="KW-1133">Transmembrane helix</keyword>
<dbReference type="RefSeq" id="WP_147663647.1">
    <property type="nucleotide sequence ID" value="NZ_CP042905.2"/>
</dbReference>
<dbReference type="EMBL" id="CP042905">
    <property type="protein sequence ID" value="QEE16712.1"/>
    <property type="molecule type" value="Genomic_DNA"/>
</dbReference>
<sequence>MDSKMKNLLKGFGAALSNVITKILIPWYIFRSILQNAETTFIDLGYTEAKVDIIIFWIVAMGSITASLSFTKASSPKYSNRKAIFEIILIFANAIYLYLYRFSGALDIAVSLDLGFVFAIFSLNFETMVYISMGVIGLNLIIGLYDLIISFTTIEEEL</sequence>
<accession>A0A5B9DC66</accession>
<keyword evidence="1" id="KW-0472">Membrane</keyword>
<reference evidence="2 3" key="2">
    <citation type="journal article" date="2024" name="Int. J. Syst. Evol. Microbiol.">
        <title>Promethearchaeum syntrophicum gen. nov., sp. nov., an anaerobic, obligately syntrophic archaeon, the first isolate of the lineage 'Asgard' archaea, and proposal of the new archaeal phylum Promethearchaeota phyl. nov. and kingdom Promethearchaeati regn. nov.</title>
        <authorList>
            <person name="Imachi H."/>
            <person name="Nobu M.K."/>
            <person name="Kato S."/>
            <person name="Takaki Y."/>
            <person name="Miyazaki M."/>
            <person name="Miyata M."/>
            <person name="Ogawara M."/>
            <person name="Saito Y."/>
            <person name="Sakai S."/>
            <person name="Tahara Y.O."/>
            <person name="Takano Y."/>
            <person name="Tasumi E."/>
            <person name="Uematsu K."/>
            <person name="Yoshimura T."/>
            <person name="Itoh T."/>
            <person name="Ohkuma M."/>
            <person name="Takai K."/>
        </authorList>
    </citation>
    <scope>NUCLEOTIDE SEQUENCE [LARGE SCALE GENOMIC DNA]</scope>
    <source>
        <strain evidence="2 3">MK-D1</strain>
    </source>
</reference>
<dbReference type="AlphaFoldDB" id="A0A5B9DC66"/>
<gene>
    <name evidence="2" type="ORF">DSAG12_02542</name>
</gene>
<keyword evidence="1" id="KW-0812">Transmembrane</keyword>
<feature type="transmembrane region" description="Helical" evidence="1">
    <location>
        <begin position="83"/>
        <end position="99"/>
    </location>
</feature>
<proteinExistence type="predicted"/>
<evidence type="ECO:0000313" key="2">
    <source>
        <dbReference type="EMBL" id="QEE16712.1"/>
    </source>
</evidence>
<organism evidence="2 3">
    <name type="scientific">Promethearchaeum syntrophicum</name>
    <dbReference type="NCBI Taxonomy" id="2594042"/>
    <lineage>
        <taxon>Archaea</taxon>
        <taxon>Promethearchaeati</taxon>
        <taxon>Promethearchaeota</taxon>
        <taxon>Promethearchaeia</taxon>
        <taxon>Promethearchaeales</taxon>
        <taxon>Promethearchaeaceae</taxon>
        <taxon>Promethearchaeum</taxon>
    </lineage>
</organism>
<dbReference type="GeneID" id="41330527"/>
<dbReference type="KEGG" id="psyt:DSAG12_02542"/>
<evidence type="ECO:0000256" key="1">
    <source>
        <dbReference type="SAM" id="Phobius"/>
    </source>
</evidence>
<feature type="transmembrane region" description="Helical" evidence="1">
    <location>
        <begin position="12"/>
        <end position="34"/>
    </location>
</feature>
<reference evidence="2 3" key="1">
    <citation type="journal article" date="2020" name="Nature">
        <title>Isolation of an archaeon at the prokaryote-eukaryote interface.</title>
        <authorList>
            <person name="Imachi H."/>
            <person name="Nobu M.K."/>
            <person name="Nakahara N."/>
            <person name="Morono Y."/>
            <person name="Ogawara M."/>
            <person name="Takaki Y."/>
            <person name="Takano Y."/>
            <person name="Uematsu K."/>
            <person name="Ikuta T."/>
            <person name="Ito M."/>
            <person name="Matsui Y."/>
            <person name="Miyazaki M."/>
            <person name="Murata K."/>
            <person name="Saito Y."/>
            <person name="Sakai S."/>
            <person name="Song C."/>
            <person name="Tasumi E."/>
            <person name="Yamanaka Y."/>
            <person name="Yamaguchi T."/>
            <person name="Kamagata Y."/>
            <person name="Tamaki H."/>
            <person name="Takai K."/>
        </authorList>
    </citation>
    <scope>NUCLEOTIDE SEQUENCE [LARGE SCALE GENOMIC DNA]</scope>
    <source>
        <strain evidence="2 3">MK-D1</strain>
    </source>
</reference>
<feature type="transmembrane region" description="Helical" evidence="1">
    <location>
        <begin position="54"/>
        <end position="71"/>
    </location>
</feature>
<keyword evidence="3" id="KW-1185">Reference proteome</keyword>
<name>A0A5B9DC66_9ARCH</name>